<dbReference type="GO" id="GO:0008270">
    <property type="term" value="F:zinc ion binding"/>
    <property type="evidence" value="ECO:0007669"/>
    <property type="project" value="InterPro"/>
</dbReference>
<evidence type="ECO:0000256" key="2">
    <source>
        <dbReference type="ARBA" id="ARBA00022723"/>
    </source>
</evidence>
<dbReference type="GO" id="GO:0001216">
    <property type="term" value="F:DNA-binding transcription activator activity"/>
    <property type="evidence" value="ECO:0007669"/>
    <property type="project" value="UniProtKB-ARBA"/>
</dbReference>
<evidence type="ECO:0000256" key="6">
    <source>
        <dbReference type="ARBA" id="ARBA00023163"/>
    </source>
</evidence>
<feature type="region of interest" description="Disordered" evidence="9">
    <location>
        <begin position="1"/>
        <end position="39"/>
    </location>
</feature>
<feature type="region of interest" description="Disordered" evidence="9">
    <location>
        <begin position="91"/>
        <end position="151"/>
    </location>
</feature>
<evidence type="ECO:0000313" key="11">
    <source>
        <dbReference type="EMBL" id="KIW57121.1"/>
    </source>
</evidence>
<dbReference type="STRING" id="348802.A0A0D2BXH3"/>
<name>A0A0D2BXH3_9EURO</name>
<feature type="coiled-coil region" evidence="8">
    <location>
        <begin position="417"/>
        <end position="456"/>
    </location>
</feature>
<dbReference type="GeneID" id="25327627"/>
<keyword evidence="2" id="KW-0479">Metal-binding</keyword>
<dbReference type="Gene3D" id="4.10.240.10">
    <property type="entry name" value="Zn(2)-C6 fungal-type DNA-binding domain"/>
    <property type="match status" value="1"/>
</dbReference>
<dbReference type="GO" id="GO:0006351">
    <property type="term" value="P:DNA-templated transcription"/>
    <property type="evidence" value="ECO:0007669"/>
    <property type="project" value="InterPro"/>
</dbReference>
<sequence>MDSAADNQAHFRVATGSATSAQQPKPTRRHPSRACNECKQQKLRCSAPTDYPDPCSRCKKLGLPCRVEDGFQRVNKRRRTEALYQENATLRQQLGASRSPQESANEQTSQDGNQSLAHERPESGLLLSAPFMGSDDPDPANVLRRPSATEAESNFTTTWDLSFAKPTAHPSSNTTATSSRSLAGITVEATEIDEIFRLYFTHYSQHLPVLDPNISPNGYYDQSPLLFWAIIGVGVRRYTANPTLLGSLAERIVHLASPLLHPTPAVIPAIQGLLLLSSFPFPTDSTSKDTSYTLSGMAINLALQIGLHVPTFSQDYSRSKMTLTQEDIQRRVQLWFHCIIVHQKAACGLGYPIMVSPDRLQKQMDLRGLLDSVPPFLLFEMRQGSLLSRINTLFSPSTFRVEDTQDKHSQFAREMMSDTFENQLDELESERKLTDLEQLYVNITRLQLRVHCLQDRENPATSVKVAQLGLAATSIIEGIEQLEVQMSLIQHCPHYIFRMTALAASVLLRLSKQQQPRPRARGSDADHHRQQNVAASKQYKPYFFQTISLLKRMSVESNDMPSRMAKIFSQLWSIDKIFEHTTSSPPTTSDGTGTSPSSAAAPPASSPLVVQSRLSMSVLHDCMWRWKDRFRWAATNGSQTRTAIDSSSADRNTSHSNGSLPNSHQHPPVSRPVSTMPPTPTGFSTSYNMPPDTANAAEMVTADTNFHSTMTMPFADSFSPLGTLPWDAAANQDFEMMIHRFPESWPV</sequence>
<keyword evidence="8" id="KW-0175">Coiled coil</keyword>
<accession>A0A0D2BXH3</accession>
<evidence type="ECO:0000256" key="7">
    <source>
        <dbReference type="ARBA" id="ARBA00023242"/>
    </source>
</evidence>
<organism evidence="11 12">
    <name type="scientific">Exophiala xenobiotica</name>
    <dbReference type="NCBI Taxonomy" id="348802"/>
    <lineage>
        <taxon>Eukaryota</taxon>
        <taxon>Fungi</taxon>
        <taxon>Dikarya</taxon>
        <taxon>Ascomycota</taxon>
        <taxon>Pezizomycotina</taxon>
        <taxon>Eurotiomycetes</taxon>
        <taxon>Chaetothyriomycetidae</taxon>
        <taxon>Chaetothyriales</taxon>
        <taxon>Herpotrichiellaceae</taxon>
        <taxon>Exophiala</taxon>
    </lineage>
</organism>
<feature type="region of interest" description="Disordered" evidence="9">
    <location>
        <begin position="582"/>
        <end position="605"/>
    </location>
</feature>
<keyword evidence="4" id="KW-0805">Transcription regulation</keyword>
<protein>
    <recommendedName>
        <fullName evidence="10">Zn(2)-C6 fungal-type domain-containing protein</fullName>
    </recommendedName>
</protein>
<dbReference type="InterPro" id="IPR007219">
    <property type="entry name" value="XnlR_reg_dom"/>
</dbReference>
<dbReference type="CDD" id="cd00067">
    <property type="entry name" value="GAL4"/>
    <property type="match status" value="1"/>
</dbReference>
<keyword evidence="3" id="KW-0862">Zinc</keyword>
<feature type="region of interest" description="Disordered" evidence="9">
    <location>
        <begin position="637"/>
        <end position="684"/>
    </location>
</feature>
<feature type="compositionally biased region" description="Polar residues" evidence="9">
    <location>
        <begin position="91"/>
        <end position="116"/>
    </location>
</feature>
<dbReference type="PROSITE" id="PS00463">
    <property type="entry name" value="ZN2_CY6_FUNGAL_1"/>
    <property type="match status" value="1"/>
</dbReference>
<evidence type="ECO:0000256" key="4">
    <source>
        <dbReference type="ARBA" id="ARBA00023015"/>
    </source>
</evidence>
<keyword evidence="6" id="KW-0804">Transcription</keyword>
<dbReference type="InterPro" id="IPR036864">
    <property type="entry name" value="Zn2-C6_fun-type_DNA-bd_sf"/>
</dbReference>
<evidence type="ECO:0000259" key="10">
    <source>
        <dbReference type="PROSITE" id="PS50048"/>
    </source>
</evidence>
<keyword evidence="12" id="KW-1185">Reference proteome</keyword>
<gene>
    <name evidence="11" type="ORF">PV05_05719</name>
</gene>
<feature type="domain" description="Zn(2)-C6 fungal-type" evidence="10">
    <location>
        <begin position="34"/>
        <end position="67"/>
    </location>
</feature>
<feature type="compositionally biased region" description="Polar residues" evidence="9">
    <location>
        <begin position="637"/>
        <end position="665"/>
    </location>
</feature>
<proteinExistence type="predicted"/>
<dbReference type="FunFam" id="4.10.240.10:FF:000003">
    <property type="entry name" value="C6 transcription factor (Leu3)"/>
    <property type="match status" value="1"/>
</dbReference>
<dbReference type="PANTHER" id="PTHR31845:SF21">
    <property type="entry name" value="REGULATORY PROTEIN LEU3"/>
    <property type="match status" value="1"/>
</dbReference>
<dbReference type="GO" id="GO:0000976">
    <property type="term" value="F:transcription cis-regulatory region binding"/>
    <property type="evidence" value="ECO:0007669"/>
    <property type="project" value="TreeGrafter"/>
</dbReference>
<dbReference type="AlphaFoldDB" id="A0A0D2BXH3"/>
<dbReference type="HOGENOM" id="CLU_011455_2_0_1"/>
<feature type="compositionally biased region" description="Polar residues" evidence="9">
    <location>
        <begin position="16"/>
        <end position="25"/>
    </location>
</feature>
<keyword evidence="5" id="KW-0238">DNA-binding</keyword>
<evidence type="ECO:0000256" key="8">
    <source>
        <dbReference type="SAM" id="Coils"/>
    </source>
</evidence>
<dbReference type="CDD" id="cd12148">
    <property type="entry name" value="fungal_TF_MHR"/>
    <property type="match status" value="1"/>
</dbReference>
<dbReference type="GO" id="GO:0005634">
    <property type="term" value="C:nucleus"/>
    <property type="evidence" value="ECO:0007669"/>
    <property type="project" value="UniProtKB-SubCell"/>
</dbReference>
<dbReference type="OrthoDB" id="3163292at2759"/>
<dbReference type="PANTHER" id="PTHR31845">
    <property type="entry name" value="FINGER DOMAIN PROTEIN, PUTATIVE-RELATED"/>
    <property type="match status" value="1"/>
</dbReference>
<evidence type="ECO:0000256" key="1">
    <source>
        <dbReference type="ARBA" id="ARBA00004123"/>
    </source>
</evidence>
<dbReference type="RefSeq" id="XP_013317705.1">
    <property type="nucleotide sequence ID" value="XM_013462251.1"/>
</dbReference>
<dbReference type="SUPFAM" id="SSF57701">
    <property type="entry name" value="Zn2/Cys6 DNA-binding domain"/>
    <property type="match status" value="1"/>
</dbReference>
<dbReference type="Proteomes" id="UP000054342">
    <property type="component" value="Unassembled WGS sequence"/>
</dbReference>
<keyword evidence="7" id="KW-0539">Nucleus</keyword>
<dbReference type="GO" id="GO:0000981">
    <property type="term" value="F:DNA-binding transcription factor activity, RNA polymerase II-specific"/>
    <property type="evidence" value="ECO:0007669"/>
    <property type="project" value="InterPro"/>
</dbReference>
<dbReference type="Pfam" id="PF04082">
    <property type="entry name" value="Fungal_trans"/>
    <property type="match status" value="1"/>
</dbReference>
<comment type="subcellular location">
    <subcellularLocation>
        <location evidence="1">Nucleus</location>
    </subcellularLocation>
</comment>
<dbReference type="SMART" id="SM00066">
    <property type="entry name" value="GAL4"/>
    <property type="match status" value="1"/>
</dbReference>
<reference evidence="11 12" key="1">
    <citation type="submission" date="2015-01" db="EMBL/GenBank/DDBJ databases">
        <title>The Genome Sequence of Exophiala xenobiotica CBS118157.</title>
        <authorList>
            <consortium name="The Broad Institute Genomics Platform"/>
            <person name="Cuomo C."/>
            <person name="de Hoog S."/>
            <person name="Gorbushina A."/>
            <person name="Stielow B."/>
            <person name="Teixiera M."/>
            <person name="Abouelleil A."/>
            <person name="Chapman S.B."/>
            <person name="Priest M."/>
            <person name="Young S.K."/>
            <person name="Wortman J."/>
            <person name="Nusbaum C."/>
            <person name="Birren B."/>
        </authorList>
    </citation>
    <scope>NUCLEOTIDE SEQUENCE [LARGE SCALE GENOMIC DNA]</scope>
    <source>
        <strain evidence="11 12">CBS 118157</strain>
    </source>
</reference>
<dbReference type="InterPro" id="IPR001138">
    <property type="entry name" value="Zn2Cys6_DnaBD"/>
</dbReference>
<evidence type="ECO:0000256" key="3">
    <source>
        <dbReference type="ARBA" id="ARBA00022833"/>
    </source>
</evidence>
<dbReference type="EMBL" id="KN847319">
    <property type="protein sequence ID" value="KIW57121.1"/>
    <property type="molecule type" value="Genomic_DNA"/>
</dbReference>
<dbReference type="PROSITE" id="PS50048">
    <property type="entry name" value="ZN2_CY6_FUNGAL_2"/>
    <property type="match status" value="1"/>
</dbReference>
<dbReference type="InterPro" id="IPR051089">
    <property type="entry name" value="prtT"/>
</dbReference>
<evidence type="ECO:0000256" key="9">
    <source>
        <dbReference type="SAM" id="MobiDB-lite"/>
    </source>
</evidence>
<evidence type="ECO:0000313" key="12">
    <source>
        <dbReference type="Proteomes" id="UP000054342"/>
    </source>
</evidence>
<evidence type="ECO:0000256" key="5">
    <source>
        <dbReference type="ARBA" id="ARBA00023125"/>
    </source>
</evidence>
<dbReference type="Pfam" id="PF00172">
    <property type="entry name" value="Zn_clus"/>
    <property type="match status" value="1"/>
</dbReference>